<gene>
    <name evidence="2" type="ORF">vBKpMFBKp24_138</name>
</gene>
<keyword evidence="1" id="KW-0812">Transmembrane</keyword>
<keyword evidence="1" id="KW-1133">Transmembrane helix</keyword>
<dbReference type="Proteomes" id="UP000596381">
    <property type="component" value="Segment"/>
</dbReference>
<accession>A0A7U0GBZ1</accession>
<evidence type="ECO:0000313" key="2">
    <source>
        <dbReference type="EMBL" id="QQV92355.1"/>
    </source>
</evidence>
<evidence type="ECO:0000313" key="3">
    <source>
        <dbReference type="Proteomes" id="UP000596381"/>
    </source>
</evidence>
<proteinExistence type="predicted"/>
<feature type="transmembrane region" description="Helical" evidence="1">
    <location>
        <begin position="6"/>
        <end position="26"/>
    </location>
</feature>
<sequence length="52" mass="5961">MKELIIFLMGFFITLFIFGVSIPMAICYGVVSVITWYALSPFFLIMAISYEL</sequence>
<organism evidence="2 3">
    <name type="scientific">Klebsiella phage vB_KpM_FBKp24</name>
    <dbReference type="NCBI Taxonomy" id="2801834"/>
    <lineage>
        <taxon>Viruses</taxon>
        <taxon>Duplodnaviria</taxon>
        <taxon>Heunggongvirae</taxon>
        <taxon>Uroviricota</taxon>
        <taxon>Caudoviricetes</taxon>
        <taxon>Chimalliviridae</taxon>
        <taxon>Maaswegvirus</taxon>
        <taxon>Maaswegvirus Kp24</taxon>
    </lineage>
</organism>
<keyword evidence="1" id="KW-0472">Membrane</keyword>
<feature type="transmembrane region" description="Helical" evidence="1">
    <location>
        <begin position="33"/>
        <end position="50"/>
    </location>
</feature>
<dbReference type="EMBL" id="MW394391">
    <property type="protein sequence ID" value="QQV92355.1"/>
    <property type="molecule type" value="Genomic_DNA"/>
</dbReference>
<keyword evidence="3" id="KW-1185">Reference proteome</keyword>
<reference evidence="2 3" key="1">
    <citation type="submission" date="2020-12" db="EMBL/GenBank/DDBJ databases">
        <title>Genomic characterization of four novel bacteriophages infecting Klebsiella pneumoniae.</title>
        <authorList>
            <person name="Estrada Bonilla B."/>
            <person name="Costa A.R."/>
            <person name="van Rossum T."/>
            <person name="Hagedoorn S."/>
            <person name="Wallinga H."/>
            <person name="Xiao M."/>
            <person name="Song W."/>
            <person name="Haas P.-J."/>
            <person name="Nobrega F.L."/>
            <person name="Brouns S.J.J."/>
        </authorList>
    </citation>
    <scope>NUCLEOTIDE SEQUENCE [LARGE SCALE GENOMIC DNA]</scope>
</reference>
<name>A0A7U0GBZ1_9CAUD</name>
<protein>
    <submittedName>
        <fullName evidence="2">Uncharacterized protein</fullName>
    </submittedName>
</protein>
<evidence type="ECO:0000256" key="1">
    <source>
        <dbReference type="SAM" id="Phobius"/>
    </source>
</evidence>